<dbReference type="STRING" id="399736.SAMN04489720_2357"/>
<protein>
    <recommendedName>
        <fullName evidence="4">TadE-like protein</fullName>
    </recommendedName>
</protein>
<reference evidence="3" key="1">
    <citation type="submission" date="2016-10" db="EMBL/GenBank/DDBJ databases">
        <authorList>
            <person name="Varghese N."/>
            <person name="Submissions S."/>
        </authorList>
    </citation>
    <scope>NUCLEOTIDE SEQUENCE [LARGE SCALE GENOMIC DNA]</scope>
    <source>
        <strain evidence="3">DSM 22002</strain>
    </source>
</reference>
<proteinExistence type="predicted"/>
<dbReference type="AlphaFoldDB" id="A0A1G8F6T6"/>
<keyword evidence="1" id="KW-1133">Transmembrane helix</keyword>
<sequence length="106" mass="10105">MRRAGGVRDERGAVTAELAAALPAVVVIAALAIGGVGAAARQVALQDAVGDAARAAARGDAPEPYAGDAAIEVAATGELVCVTLRATALGGVLPLAASSCADAGGR</sequence>
<dbReference type="Proteomes" id="UP000198822">
    <property type="component" value="Chromosome I"/>
</dbReference>
<feature type="transmembrane region" description="Helical" evidence="1">
    <location>
        <begin position="20"/>
        <end position="40"/>
    </location>
</feature>
<keyword evidence="3" id="KW-1185">Reference proteome</keyword>
<organism evidence="2 3">
    <name type="scientific">Agrococcus jejuensis</name>
    <dbReference type="NCBI Taxonomy" id="399736"/>
    <lineage>
        <taxon>Bacteria</taxon>
        <taxon>Bacillati</taxon>
        <taxon>Actinomycetota</taxon>
        <taxon>Actinomycetes</taxon>
        <taxon>Micrococcales</taxon>
        <taxon>Microbacteriaceae</taxon>
        <taxon>Agrococcus</taxon>
    </lineage>
</organism>
<evidence type="ECO:0000313" key="2">
    <source>
        <dbReference type="EMBL" id="SDH77818.1"/>
    </source>
</evidence>
<evidence type="ECO:0000313" key="3">
    <source>
        <dbReference type="Proteomes" id="UP000198822"/>
    </source>
</evidence>
<name>A0A1G8F6T6_9MICO</name>
<gene>
    <name evidence="2" type="ORF">SAMN04489720_2357</name>
</gene>
<dbReference type="OrthoDB" id="9894074at2"/>
<keyword evidence="1" id="KW-0812">Transmembrane</keyword>
<dbReference type="EMBL" id="LT629695">
    <property type="protein sequence ID" value="SDH77818.1"/>
    <property type="molecule type" value="Genomic_DNA"/>
</dbReference>
<dbReference type="RefSeq" id="WP_092506915.1">
    <property type="nucleotide sequence ID" value="NZ_LT629695.1"/>
</dbReference>
<evidence type="ECO:0000256" key="1">
    <source>
        <dbReference type="SAM" id="Phobius"/>
    </source>
</evidence>
<accession>A0A1G8F6T6</accession>
<evidence type="ECO:0008006" key="4">
    <source>
        <dbReference type="Google" id="ProtNLM"/>
    </source>
</evidence>
<keyword evidence="1" id="KW-0472">Membrane</keyword>